<dbReference type="AlphaFoldDB" id="A0A8T1RJB1"/>
<dbReference type="EMBL" id="CM031809">
    <property type="protein sequence ID" value="KAG6666132.1"/>
    <property type="molecule type" value="Genomic_DNA"/>
</dbReference>
<organism evidence="2 3">
    <name type="scientific">Carya illinoinensis</name>
    <name type="common">Pecan</name>
    <dbReference type="NCBI Taxonomy" id="32201"/>
    <lineage>
        <taxon>Eukaryota</taxon>
        <taxon>Viridiplantae</taxon>
        <taxon>Streptophyta</taxon>
        <taxon>Embryophyta</taxon>
        <taxon>Tracheophyta</taxon>
        <taxon>Spermatophyta</taxon>
        <taxon>Magnoliopsida</taxon>
        <taxon>eudicotyledons</taxon>
        <taxon>Gunneridae</taxon>
        <taxon>Pentapetalae</taxon>
        <taxon>rosids</taxon>
        <taxon>fabids</taxon>
        <taxon>Fagales</taxon>
        <taxon>Juglandaceae</taxon>
        <taxon>Carya</taxon>
    </lineage>
</organism>
<evidence type="ECO:0000313" key="2">
    <source>
        <dbReference type="EMBL" id="KAG6666132.1"/>
    </source>
</evidence>
<feature type="region of interest" description="Disordered" evidence="1">
    <location>
        <begin position="1"/>
        <end position="46"/>
    </location>
</feature>
<accession>A0A8T1RJB1</accession>
<protein>
    <submittedName>
        <fullName evidence="2">Uncharacterized protein</fullName>
    </submittedName>
</protein>
<evidence type="ECO:0000256" key="1">
    <source>
        <dbReference type="SAM" id="MobiDB-lite"/>
    </source>
</evidence>
<reference evidence="2" key="1">
    <citation type="submission" date="2020-12" db="EMBL/GenBank/DDBJ databases">
        <title>WGS assembly of Carya illinoinensis cv. Pawnee.</title>
        <authorList>
            <person name="Platts A."/>
            <person name="Shu S."/>
            <person name="Wright S."/>
            <person name="Barry K."/>
            <person name="Edger P."/>
            <person name="Pires J.C."/>
            <person name="Schmutz J."/>
        </authorList>
    </citation>
    <scope>NUCLEOTIDE SEQUENCE</scope>
    <source>
        <tissue evidence="2">Leaf</tissue>
    </source>
</reference>
<dbReference type="Proteomes" id="UP000811609">
    <property type="component" value="Chromosome 1"/>
</dbReference>
<sequence>MAWRSGSLSRSLLSTVRSSPIRRSSSSSSSLPGLLRPPVPPRPHRRPVFSTARTMAGEMGSIQLLVPLHSLAVARLTSHISIQARAFCELSQGS</sequence>
<feature type="compositionally biased region" description="Low complexity" evidence="1">
    <location>
        <begin position="1"/>
        <end position="34"/>
    </location>
</feature>
<gene>
    <name evidence="2" type="ORF">CIPAW_01G009400</name>
</gene>
<proteinExistence type="predicted"/>
<evidence type="ECO:0000313" key="3">
    <source>
        <dbReference type="Proteomes" id="UP000811609"/>
    </source>
</evidence>
<comment type="caution">
    <text evidence="2">The sequence shown here is derived from an EMBL/GenBank/DDBJ whole genome shotgun (WGS) entry which is preliminary data.</text>
</comment>
<name>A0A8T1RJB1_CARIL</name>
<keyword evidence="3" id="KW-1185">Reference proteome</keyword>